<comment type="function">
    <text evidence="1">Involved in the transposition of the insertion sequence IS5.</text>
</comment>
<comment type="caution">
    <text evidence="9">The sequence shown here is derived from an EMBL/GenBank/DDBJ whole genome shotgun (WGS) entry which is preliminary data.</text>
</comment>
<keyword evidence="4" id="KW-0238">DNA-binding</keyword>
<gene>
    <name evidence="9" type="ORF">HDF16_005726</name>
</gene>
<dbReference type="AlphaFoldDB" id="A0A7W7ZJB2"/>
<name>A0A7W7ZJB2_9BACT</name>
<feature type="domain" description="Transposase IS4-like" evidence="7">
    <location>
        <begin position="166"/>
        <end position="342"/>
    </location>
</feature>
<evidence type="ECO:0000256" key="4">
    <source>
        <dbReference type="ARBA" id="ARBA00023125"/>
    </source>
</evidence>
<dbReference type="RefSeq" id="WP_184223638.1">
    <property type="nucleotide sequence ID" value="NZ_JACHIP010000024.1"/>
</dbReference>
<accession>A0A7W7ZJB2</accession>
<dbReference type="InterPro" id="IPR008490">
    <property type="entry name" value="Transposase_InsH_N"/>
</dbReference>
<dbReference type="Proteomes" id="UP000540989">
    <property type="component" value="Unassembled WGS sequence"/>
</dbReference>
<sequence length="362" mass="41415">MRGDERLQGGMFSYVTLEQRVPQDHPLREIRRLTDVVLASLSTAFDEMYSASGRPSIAPEYVLRALLLQAFYSVRSERQLVEQLDYNLLFRWFVGLGMDDAVWNHAVFSKNRDRLLTSEVAQQFFAEVNQQARRFMSDEHFTVDGTLIQAWASQKSFRKKDGSDGDGTNFHRQKRTNETHESTTDPDARLYKKSYGKESHLAYLGHALVENRNGLIAAAMATQADGYAEREAALLLHEAKQKGSSRRITVGADKAYDTKDFVTAARTLNVTAHVTKNEKGRRSNMDRRTTRHPGYAISLSRRWLVEKGFGWLKQTGPLRQVKLRGLHKVDWIFVFNCAAHNLMRLPRLIASHLQQDPRQNCA</sequence>
<evidence type="ECO:0000256" key="2">
    <source>
        <dbReference type="ARBA" id="ARBA00010075"/>
    </source>
</evidence>
<evidence type="ECO:0000256" key="1">
    <source>
        <dbReference type="ARBA" id="ARBA00003544"/>
    </source>
</evidence>
<protein>
    <submittedName>
        <fullName evidence="9">Transposase</fullName>
    </submittedName>
</protein>
<dbReference type="PANTHER" id="PTHR35604:SF2">
    <property type="entry name" value="TRANSPOSASE INSH FOR INSERTION SEQUENCE ELEMENT IS5A-RELATED"/>
    <property type="match status" value="1"/>
</dbReference>
<keyword evidence="3" id="KW-0815">Transposition</keyword>
<keyword evidence="10" id="KW-1185">Reference proteome</keyword>
<dbReference type="NCBIfam" id="NF033581">
    <property type="entry name" value="transpos_IS5_4"/>
    <property type="match status" value="1"/>
</dbReference>
<dbReference type="InterPro" id="IPR047959">
    <property type="entry name" value="Transpos_IS5"/>
</dbReference>
<comment type="similarity">
    <text evidence="2">Belongs to the transposase 11 family.</text>
</comment>
<evidence type="ECO:0000259" key="8">
    <source>
        <dbReference type="Pfam" id="PF05598"/>
    </source>
</evidence>
<evidence type="ECO:0000259" key="7">
    <source>
        <dbReference type="Pfam" id="PF01609"/>
    </source>
</evidence>
<dbReference type="InterPro" id="IPR002559">
    <property type="entry name" value="Transposase_11"/>
</dbReference>
<evidence type="ECO:0000256" key="6">
    <source>
        <dbReference type="SAM" id="MobiDB-lite"/>
    </source>
</evidence>
<feature type="region of interest" description="Disordered" evidence="6">
    <location>
        <begin position="158"/>
        <end position="187"/>
    </location>
</feature>
<organism evidence="9 10">
    <name type="scientific">Granulicella aggregans</name>
    <dbReference type="NCBI Taxonomy" id="474949"/>
    <lineage>
        <taxon>Bacteria</taxon>
        <taxon>Pseudomonadati</taxon>
        <taxon>Acidobacteriota</taxon>
        <taxon>Terriglobia</taxon>
        <taxon>Terriglobales</taxon>
        <taxon>Acidobacteriaceae</taxon>
        <taxon>Granulicella</taxon>
    </lineage>
</organism>
<feature type="domain" description="Transposase InsH N-terminal" evidence="8">
    <location>
        <begin position="16"/>
        <end position="114"/>
    </location>
</feature>
<reference evidence="9 10" key="1">
    <citation type="submission" date="2020-08" db="EMBL/GenBank/DDBJ databases">
        <title>Genomic Encyclopedia of Type Strains, Phase IV (KMG-V): Genome sequencing to study the core and pangenomes of soil and plant-associated prokaryotes.</title>
        <authorList>
            <person name="Whitman W."/>
        </authorList>
    </citation>
    <scope>NUCLEOTIDE SEQUENCE [LARGE SCALE GENOMIC DNA]</scope>
    <source>
        <strain evidence="9 10">M8UP14</strain>
    </source>
</reference>
<evidence type="ECO:0000313" key="10">
    <source>
        <dbReference type="Proteomes" id="UP000540989"/>
    </source>
</evidence>
<dbReference type="Pfam" id="PF05598">
    <property type="entry name" value="DUF772"/>
    <property type="match status" value="1"/>
</dbReference>
<dbReference type="GO" id="GO:0004803">
    <property type="term" value="F:transposase activity"/>
    <property type="evidence" value="ECO:0007669"/>
    <property type="project" value="InterPro"/>
</dbReference>
<dbReference type="EMBL" id="JACHIP010000024">
    <property type="protein sequence ID" value="MBB5060990.1"/>
    <property type="molecule type" value="Genomic_DNA"/>
</dbReference>
<dbReference type="GO" id="GO:0006313">
    <property type="term" value="P:DNA transposition"/>
    <property type="evidence" value="ECO:0007669"/>
    <property type="project" value="InterPro"/>
</dbReference>
<evidence type="ECO:0000313" key="9">
    <source>
        <dbReference type="EMBL" id="MBB5060990.1"/>
    </source>
</evidence>
<proteinExistence type="inferred from homology"/>
<dbReference type="PANTHER" id="PTHR35604">
    <property type="entry name" value="TRANSPOSASE INSH FOR INSERTION SEQUENCE ELEMENT IS5A-RELATED"/>
    <property type="match status" value="1"/>
</dbReference>
<evidence type="ECO:0000256" key="3">
    <source>
        <dbReference type="ARBA" id="ARBA00022578"/>
    </source>
</evidence>
<evidence type="ECO:0000256" key="5">
    <source>
        <dbReference type="ARBA" id="ARBA00023172"/>
    </source>
</evidence>
<keyword evidence="5" id="KW-0233">DNA recombination</keyword>
<dbReference type="Pfam" id="PF01609">
    <property type="entry name" value="DDE_Tnp_1"/>
    <property type="match status" value="1"/>
</dbReference>
<feature type="compositionally biased region" description="Basic and acidic residues" evidence="6">
    <location>
        <begin position="175"/>
        <end position="187"/>
    </location>
</feature>
<dbReference type="GO" id="GO:0003677">
    <property type="term" value="F:DNA binding"/>
    <property type="evidence" value="ECO:0007669"/>
    <property type="project" value="UniProtKB-KW"/>
</dbReference>